<proteinExistence type="predicted"/>
<protein>
    <submittedName>
        <fullName evidence="1">Uncharacterized protein</fullName>
    </submittedName>
</protein>
<keyword evidence="2" id="KW-1185">Reference proteome</keyword>
<reference evidence="1" key="1">
    <citation type="submission" date="2022-10" db="EMBL/GenBank/DDBJ databases">
        <title>YIM 151497 complete genome.</title>
        <authorList>
            <person name="Chen X."/>
        </authorList>
    </citation>
    <scope>NUCLEOTIDE SEQUENCE</scope>
    <source>
        <strain evidence="1">YIM 151497</strain>
    </source>
</reference>
<gene>
    <name evidence="1" type="ORF">OF122_05340</name>
</gene>
<organism evidence="1 2">
    <name type="scientific">Pelagibacterium flavum</name>
    <dbReference type="NCBI Taxonomy" id="2984530"/>
    <lineage>
        <taxon>Bacteria</taxon>
        <taxon>Pseudomonadati</taxon>
        <taxon>Pseudomonadota</taxon>
        <taxon>Alphaproteobacteria</taxon>
        <taxon>Hyphomicrobiales</taxon>
        <taxon>Devosiaceae</taxon>
        <taxon>Pelagibacterium</taxon>
    </lineage>
</organism>
<accession>A0ABY6ITY9</accession>
<evidence type="ECO:0000313" key="1">
    <source>
        <dbReference type="EMBL" id="UYQ74065.1"/>
    </source>
</evidence>
<dbReference type="Proteomes" id="UP001163882">
    <property type="component" value="Chromosome"/>
</dbReference>
<sequence>MVVGFAWGGWVTGGSAAEMAETSAQEARASLAADLCVERFLAAPDVRTNLAALAEESSFSQDNFISDAGWTTFANAEDPVDGAAELCAERLIEVELPEPVEPVAVEADASMQSEMPDTEENPS</sequence>
<name>A0ABY6ITY9_9HYPH</name>
<dbReference type="EMBL" id="CP107716">
    <property type="protein sequence ID" value="UYQ74065.1"/>
    <property type="molecule type" value="Genomic_DNA"/>
</dbReference>
<evidence type="ECO:0000313" key="2">
    <source>
        <dbReference type="Proteomes" id="UP001163882"/>
    </source>
</evidence>
<dbReference type="RefSeq" id="WP_264227612.1">
    <property type="nucleotide sequence ID" value="NZ_CP107716.1"/>
</dbReference>